<comment type="caution">
    <text evidence="2">The sequence shown here is derived from an EMBL/GenBank/DDBJ whole genome shotgun (WGS) entry which is preliminary data.</text>
</comment>
<dbReference type="RefSeq" id="WP_381347187.1">
    <property type="nucleotide sequence ID" value="NZ_JBHMCY010000032.1"/>
</dbReference>
<evidence type="ECO:0000313" key="3">
    <source>
        <dbReference type="Proteomes" id="UP001589709"/>
    </source>
</evidence>
<name>A0ABV5N2U8_9ACTN</name>
<evidence type="ECO:0000256" key="1">
    <source>
        <dbReference type="SAM" id="MobiDB-lite"/>
    </source>
</evidence>
<sequence>MLPAVRRPRIGPGQPSASSTARRCRPTGPNDTSPLPALAVPLHRDEFTAALAQWRLGGDLPEVLRARVMSAAMALQQGQPGLAVHRLKRSGPSFSRGSA</sequence>
<proteinExistence type="predicted"/>
<accession>A0ABV5N2U8</accession>
<protein>
    <submittedName>
        <fullName evidence="2">Uncharacterized protein</fullName>
    </submittedName>
</protein>
<keyword evidence="3" id="KW-1185">Reference proteome</keyword>
<evidence type="ECO:0000313" key="2">
    <source>
        <dbReference type="EMBL" id="MFB9464580.1"/>
    </source>
</evidence>
<dbReference type="EMBL" id="JBHMCY010000032">
    <property type="protein sequence ID" value="MFB9464580.1"/>
    <property type="molecule type" value="Genomic_DNA"/>
</dbReference>
<dbReference type="Proteomes" id="UP001589709">
    <property type="component" value="Unassembled WGS sequence"/>
</dbReference>
<organism evidence="2 3">
    <name type="scientific">Streptomyces cinereospinus</name>
    <dbReference type="NCBI Taxonomy" id="285561"/>
    <lineage>
        <taxon>Bacteria</taxon>
        <taxon>Bacillati</taxon>
        <taxon>Actinomycetota</taxon>
        <taxon>Actinomycetes</taxon>
        <taxon>Kitasatosporales</taxon>
        <taxon>Streptomycetaceae</taxon>
        <taxon>Streptomyces</taxon>
    </lineage>
</organism>
<feature type="region of interest" description="Disordered" evidence="1">
    <location>
        <begin position="77"/>
        <end position="99"/>
    </location>
</feature>
<gene>
    <name evidence="2" type="ORF">ACFF45_18160</name>
</gene>
<reference evidence="2 3" key="1">
    <citation type="submission" date="2024-09" db="EMBL/GenBank/DDBJ databases">
        <authorList>
            <person name="Sun Q."/>
            <person name="Mori K."/>
        </authorList>
    </citation>
    <scope>NUCLEOTIDE SEQUENCE [LARGE SCALE GENOMIC DNA]</scope>
    <source>
        <strain evidence="2 3">JCM 6917</strain>
    </source>
</reference>
<feature type="region of interest" description="Disordered" evidence="1">
    <location>
        <begin position="1"/>
        <end position="37"/>
    </location>
</feature>